<dbReference type="SFLD" id="SFLDS00003">
    <property type="entry name" value="Haloacid_Dehalogenase"/>
    <property type="match status" value="1"/>
</dbReference>
<dbReference type="AlphaFoldDB" id="A0A943D8L0"/>
<dbReference type="CDD" id="cd04302">
    <property type="entry name" value="HAD_5NT"/>
    <property type="match status" value="1"/>
</dbReference>
<dbReference type="GO" id="GO:0016787">
    <property type="term" value="F:hydrolase activity"/>
    <property type="evidence" value="ECO:0007669"/>
    <property type="project" value="UniProtKB-KW"/>
</dbReference>
<dbReference type="PANTHER" id="PTHR43434:SF20">
    <property type="entry name" value="5'-NUCLEOTIDASE"/>
    <property type="match status" value="1"/>
</dbReference>
<dbReference type="InterPro" id="IPR023198">
    <property type="entry name" value="PGP-like_dom2"/>
</dbReference>
<dbReference type="InterPro" id="IPR036412">
    <property type="entry name" value="HAD-like_sf"/>
</dbReference>
<dbReference type="PANTHER" id="PTHR43434">
    <property type="entry name" value="PHOSPHOGLYCOLATE PHOSPHATASE"/>
    <property type="match status" value="1"/>
</dbReference>
<dbReference type="InterPro" id="IPR023214">
    <property type="entry name" value="HAD_sf"/>
</dbReference>
<dbReference type="Proteomes" id="UP000759273">
    <property type="component" value="Unassembled WGS sequence"/>
</dbReference>
<dbReference type="EMBL" id="JAGZGG010000010">
    <property type="protein sequence ID" value="MBS5332095.1"/>
    <property type="molecule type" value="Genomic_DNA"/>
</dbReference>
<dbReference type="FunFam" id="3.40.50.1000:FF:000022">
    <property type="entry name" value="Phosphoglycolate phosphatase"/>
    <property type="match status" value="1"/>
</dbReference>
<dbReference type="Pfam" id="PF13419">
    <property type="entry name" value="HAD_2"/>
    <property type="match status" value="1"/>
</dbReference>
<evidence type="ECO:0000313" key="1">
    <source>
        <dbReference type="EMBL" id="MBS5332095.1"/>
    </source>
</evidence>
<sequence>MRNYDVILFDLDGTLTDSAPGILNSVRYACRKLGLEMPSEATLRKFLGPPLIDSFRTLAGLSDAEADHAVSAFREYFPTKGIFENEVYDGVPALLADLKAAGKTVIIATSKPEDFAKRIMAHFDLAQYCDFVCGATMDETRTDKAEVIAYALETAGITDKSRVVMVGDREHDVVGAKKNGLPCIGAVYGYGSAEELTAAGAAALADTVDELHKLLLG</sequence>
<dbReference type="GO" id="GO:0004713">
    <property type="term" value="F:protein tyrosine kinase activity"/>
    <property type="evidence" value="ECO:0007669"/>
    <property type="project" value="TreeGrafter"/>
</dbReference>
<dbReference type="SFLD" id="SFLDG01129">
    <property type="entry name" value="C1.5:_HAD__Beta-PGM__Phosphata"/>
    <property type="match status" value="1"/>
</dbReference>
<organism evidence="1 2">
    <name type="scientific">Subdoligranulum variabile</name>
    <dbReference type="NCBI Taxonomy" id="214851"/>
    <lineage>
        <taxon>Bacteria</taxon>
        <taxon>Bacillati</taxon>
        <taxon>Bacillota</taxon>
        <taxon>Clostridia</taxon>
        <taxon>Eubacteriales</taxon>
        <taxon>Oscillospiraceae</taxon>
        <taxon>Subdoligranulum</taxon>
    </lineage>
</organism>
<evidence type="ECO:0000313" key="2">
    <source>
        <dbReference type="Proteomes" id="UP000759273"/>
    </source>
</evidence>
<keyword evidence="1" id="KW-0378">Hydrolase</keyword>
<dbReference type="InterPro" id="IPR041492">
    <property type="entry name" value="HAD_2"/>
</dbReference>
<proteinExistence type="predicted"/>
<dbReference type="Gene3D" id="1.10.150.240">
    <property type="entry name" value="Putative phosphatase, domain 2"/>
    <property type="match status" value="1"/>
</dbReference>
<dbReference type="InterPro" id="IPR050155">
    <property type="entry name" value="HAD-like_hydrolase_sf"/>
</dbReference>
<gene>
    <name evidence="1" type="ORF">KHY36_06135</name>
</gene>
<dbReference type="SUPFAM" id="SSF56784">
    <property type="entry name" value="HAD-like"/>
    <property type="match status" value="1"/>
</dbReference>
<dbReference type="GO" id="GO:0005829">
    <property type="term" value="C:cytosol"/>
    <property type="evidence" value="ECO:0007669"/>
    <property type="project" value="TreeGrafter"/>
</dbReference>
<name>A0A943D8L0_9FIRM</name>
<comment type="caution">
    <text evidence="1">The sequence shown here is derived from an EMBL/GenBank/DDBJ whole genome shotgun (WGS) entry which is preliminary data.</text>
</comment>
<accession>A0A943D8L0</accession>
<dbReference type="Gene3D" id="3.40.50.1000">
    <property type="entry name" value="HAD superfamily/HAD-like"/>
    <property type="match status" value="1"/>
</dbReference>
<protein>
    <submittedName>
        <fullName evidence="1">HAD family hydrolase</fullName>
    </submittedName>
</protein>
<reference evidence="1" key="1">
    <citation type="submission" date="2021-02" db="EMBL/GenBank/DDBJ databases">
        <title>Infant gut strain persistence is associated with maternal origin, phylogeny, and functional potential including surface adhesion and iron acquisition.</title>
        <authorList>
            <person name="Lou Y.C."/>
        </authorList>
    </citation>
    <scope>NUCLEOTIDE SEQUENCE</scope>
    <source>
        <strain evidence="1">L3_101_000M1_dasL3_101_000M1_concoct_87</strain>
    </source>
</reference>